<gene>
    <name evidence="4" type="ORF">DES53_107296</name>
</gene>
<dbReference type="PANTHER" id="PTHR22939">
    <property type="entry name" value="SERINE PROTEASE FAMILY S1C HTRA-RELATED"/>
    <property type="match status" value="1"/>
</dbReference>
<feature type="region of interest" description="Disordered" evidence="1">
    <location>
        <begin position="125"/>
        <end position="183"/>
    </location>
</feature>
<accession>A0A366HFW9</accession>
<dbReference type="InterPro" id="IPR001940">
    <property type="entry name" value="Peptidase_S1C"/>
</dbReference>
<evidence type="ECO:0000259" key="3">
    <source>
        <dbReference type="Pfam" id="PF14237"/>
    </source>
</evidence>
<dbReference type="PRINTS" id="PR00834">
    <property type="entry name" value="PROTEASES2C"/>
</dbReference>
<dbReference type="Pfam" id="PF14237">
    <property type="entry name" value="GYF_2"/>
    <property type="match status" value="1"/>
</dbReference>
<dbReference type="InterPro" id="IPR025640">
    <property type="entry name" value="GYF_2"/>
</dbReference>
<protein>
    <submittedName>
        <fullName evidence="4">Trypsin-like peptidase</fullName>
    </submittedName>
</protein>
<evidence type="ECO:0000313" key="5">
    <source>
        <dbReference type="Proteomes" id="UP000253426"/>
    </source>
</evidence>
<keyword evidence="2" id="KW-1133">Transmembrane helix</keyword>
<feature type="transmembrane region" description="Helical" evidence="2">
    <location>
        <begin position="68"/>
        <end position="93"/>
    </location>
</feature>
<dbReference type="EMBL" id="QNRR01000007">
    <property type="protein sequence ID" value="RBP41464.1"/>
    <property type="molecule type" value="Genomic_DNA"/>
</dbReference>
<dbReference type="PANTHER" id="PTHR22939:SF129">
    <property type="entry name" value="SERINE PROTEASE HTRA2, MITOCHONDRIAL"/>
    <property type="match status" value="1"/>
</dbReference>
<dbReference type="SUPFAM" id="SSF50494">
    <property type="entry name" value="Trypsin-like serine proteases"/>
    <property type="match status" value="1"/>
</dbReference>
<reference evidence="4 5" key="1">
    <citation type="submission" date="2018-06" db="EMBL/GenBank/DDBJ databases">
        <title>Genomic Encyclopedia of Type Strains, Phase IV (KMG-IV): sequencing the most valuable type-strain genomes for metagenomic binning, comparative biology and taxonomic classification.</title>
        <authorList>
            <person name="Goeker M."/>
        </authorList>
    </citation>
    <scope>NUCLEOTIDE SEQUENCE [LARGE SCALE GENOMIC DNA]</scope>
    <source>
        <strain evidence="4 5">DSM 25532</strain>
    </source>
</reference>
<dbReference type="OrthoDB" id="24587at2"/>
<evidence type="ECO:0000313" key="4">
    <source>
        <dbReference type="EMBL" id="RBP41464.1"/>
    </source>
</evidence>
<dbReference type="AlphaFoldDB" id="A0A366HFW9"/>
<name>A0A366HFW9_9BACT</name>
<comment type="caution">
    <text evidence="4">The sequence shown here is derived from an EMBL/GenBank/DDBJ whole genome shotgun (WGS) entry which is preliminary data.</text>
</comment>
<dbReference type="Proteomes" id="UP000253426">
    <property type="component" value="Unassembled WGS sequence"/>
</dbReference>
<dbReference type="Gene3D" id="2.40.10.120">
    <property type="match status" value="1"/>
</dbReference>
<dbReference type="GO" id="GO:0006508">
    <property type="term" value="P:proteolysis"/>
    <property type="evidence" value="ECO:0007669"/>
    <property type="project" value="InterPro"/>
</dbReference>
<evidence type="ECO:0000256" key="2">
    <source>
        <dbReference type="SAM" id="Phobius"/>
    </source>
</evidence>
<sequence>MNYYYVSSDSNVVGPMPEEAIRGLWRGGVLGDLSLVAREGSEEWRTFAETFETECRNKSKALSNPRRYGILIMACAGALICLGLIVAMSGLTIGHSANAPVPSLATPEPGEDVTKVKPLAPLPRAESPELKQSSQSEVMSSSNPSSISPGVAHHNTAPVRSEGNSPEARLDAKPSDPEDSPNLLAEWYDAGYHQGATVKKVYEAFGVTPETSKGGLFQILKSLGVEASEIRSDQRNACVEGYGHALASKPSAMEISPKQKASVLPRALRGYHLFKGELVEDDAGDFAGRARAATVIIFSLSNDSVGQGSGFFIAPGILLTNRHVVEDGERLRVRMPDRSFVAAELIRASTTADVALLRIELTNHPILKLSSSQEVKVGSNICAVGFPESFLLLESSGEFDKMEALKRLDSTSTYGRIGGRMTFDSTKCFHVDLNINHGNSGGPVVNTSGDVVGISTYGLGDRRGVQGLNYAIESDIARQFVRSVLPDLRID</sequence>
<keyword evidence="2" id="KW-0812">Transmembrane</keyword>
<dbReference type="GO" id="GO:0004252">
    <property type="term" value="F:serine-type endopeptidase activity"/>
    <property type="evidence" value="ECO:0007669"/>
    <property type="project" value="InterPro"/>
</dbReference>
<feature type="compositionally biased region" description="Low complexity" evidence="1">
    <location>
        <begin position="133"/>
        <end position="148"/>
    </location>
</feature>
<feature type="domain" description="GYF" evidence="3">
    <location>
        <begin position="4"/>
        <end position="48"/>
    </location>
</feature>
<keyword evidence="2" id="KW-0472">Membrane</keyword>
<dbReference type="InterPro" id="IPR009003">
    <property type="entry name" value="Peptidase_S1_PA"/>
</dbReference>
<evidence type="ECO:0000256" key="1">
    <source>
        <dbReference type="SAM" id="MobiDB-lite"/>
    </source>
</evidence>
<organism evidence="4 5">
    <name type="scientific">Roseimicrobium gellanilyticum</name>
    <dbReference type="NCBI Taxonomy" id="748857"/>
    <lineage>
        <taxon>Bacteria</taxon>
        <taxon>Pseudomonadati</taxon>
        <taxon>Verrucomicrobiota</taxon>
        <taxon>Verrucomicrobiia</taxon>
        <taxon>Verrucomicrobiales</taxon>
        <taxon>Verrucomicrobiaceae</taxon>
        <taxon>Roseimicrobium</taxon>
    </lineage>
</organism>
<proteinExistence type="predicted"/>
<keyword evidence="5" id="KW-1185">Reference proteome</keyword>
<dbReference type="Pfam" id="PF13365">
    <property type="entry name" value="Trypsin_2"/>
    <property type="match status" value="1"/>
</dbReference>
<dbReference type="RefSeq" id="WP_113960091.1">
    <property type="nucleotide sequence ID" value="NZ_QNRR01000007.1"/>
</dbReference>